<name>A0ABQ4D3T0_9ACTN</name>
<reference evidence="5 6" key="1">
    <citation type="submission" date="2021-01" db="EMBL/GenBank/DDBJ databases">
        <title>Whole genome shotgun sequence of Asanoa siamensis NBRC 107932.</title>
        <authorList>
            <person name="Komaki H."/>
            <person name="Tamura T."/>
        </authorList>
    </citation>
    <scope>NUCLEOTIDE SEQUENCE [LARGE SCALE GENOMIC DNA]</scope>
    <source>
        <strain evidence="5 6">NBRC 107932</strain>
    </source>
</reference>
<keyword evidence="6" id="KW-1185">Reference proteome</keyword>
<dbReference type="InterPro" id="IPR055170">
    <property type="entry name" value="GFO_IDH_MocA-like_dom"/>
</dbReference>
<dbReference type="Pfam" id="PF01408">
    <property type="entry name" value="GFO_IDH_MocA"/>
    <property type="match status" value="1"/>
</dbReference>
<comment type="caution">
    <text evidence="5">The sequence shown here is derived from an EMBL/GenBank/DDBJ whole genome shotgun (WGS) entry which is preliminary data.</text>
</comment>
<feature type="domain" description="Gfo/Idh/MocA-like oxidoreductase N-terminal" evidence="3">
    <location>
        <begin position="4"/>
        <end position="112"/>
    </location>
</feature>
<evidence type="ECO:0000313" key="6">
    <source>
        <dbReference type="Proteomes" id="UP000604117"/>
    </source>
</evidence>
<evidence type="ECO:0000313" key="5">
    <source>
        <dbReference type="EMBL" id="GIF78200.1"/>
    </source>
</evidence>
<proteinExistence type="inferred from homology"/>
<keyword evidence="2" id="KW-0560">Oxidoreductase</keyword>
<dbReference type="InterPro" id="IPR000683">
    <property type="entry name" value="Gfo/Idh/MocA-like_OxRdtase_N"/>
</dbReference>
<gene>
    <name evidence="5" type="ORF">Asi02nite_77180</name>
</gene>
<dbReference type="Gene3D" id="3.30.360.10">
    <property type="entry name" value="Dihydrodipicolinate Reductase, domain 2"/>
    <property type="match status" value="1"/>
</dbReference>
<dbReference type="SUPFAM" id="SSF51735">
    <property type="entry name" value="NAD(P)-binding Rossmann-fold domains"/>
    <property type="match status" value="1"/>
</dbReference>
<evidence type="ECO:0000259" key="3">
    <source>
        <dbReference type="Pfam" id="PF01408"/>
    </source>
</evidence>
<evidence type="ECO:0000256" key="2">
    <source>
        <dbReference type="ARBA" id="ARBA00023002"/>
    </source>
</evidence>
<organism evidence="5 6">
    <name type="scientific">Asanoa siamensis</name>
    <dbReference type="NCBI Taxonomy" id="926357"/>
    <lineage>
        <taxon>Bacteria</taxon>
        <taxon>Bacillati</taxon>
        <taxon>Actinomycetota</taxon>
        <taxon>Actinomycetes</taxon>
        <taxon>Micromonosporales</taxon>
        <taxon>Micromonosporaceae</taxon>
        <taxon>Asanoa</taxon>
    </lineage>
</organism>
<dbReference type="RefSeq" id="WP_203719032.1">
    <property type="nucleotide sequence ID" value="NZ_BONE01000124.1"/>
</dbReference>
<dbReference type="Pfam" id="PF22725">
    <property type="entry name" value="GFO_IDH_MocA_C3"/>
    <property type="match status" value="1"/>
</dbReference>
<feature type="domain" description="GFO/IDH/MocA-like oxidoreductase" evidence="4">
    <location>
        <begin position="138"/>
        <end position="231"/>
    </location>
</feature>
<dbReference type="PANTHER" id="PTHR43708">
    <property type="entry name" value="CONSERVED EXPRESSED OXIDOREDUCTASE (EUROFUNG)"/>
    <property type="match status" value="1"/>
</dbReference>
<dbReference type="EMBL" id="BONE01000124">
    <property type="protein sequence ID" value="GIF78200.1"/>
    <property type="molecule type" value="Genomic_DNA"/>
</dbReference>
<dbReference type="Proteomes" id="UP000604117">
    <property type="component" value="Unassembled WGS sequence"/>
</dbReference>
<evidence type="ECO:0000256" key="1">
    <source>
        <dbReference type="ARBA" id="ARBA00010928"/>
    </source>
</evidence>
<accession>A0ABQ4D3T0</accession>
<dbReference type="InterPro" id="IPR036291">
    <property type="entry name" value="NAD(P)-bd_dom_sf"/>
</dbReference>
<sequence length="346" mass="35921">MTLRAVLVGAGAMGAEWLAALRASPDVELAAVVDIDAAAAARAAAGVPSSTSLAAVAPGADFVVDATVPAAHFAVTAEALRLGLPVLGEKPLTETLPQALSLAALSSLTGTLFVVSQSRRFEANLASFKSQISALGPVGSLTTTFHRGPHFGGFRETMPHPLLLDMAIHPFDTARYLLDDEPVSVFCDAYNPPWSWYAGDASANALFRFASGARYSYTASWCAVDFETSWNGSWEAHTGNGTARWDGDHAPGSQDGDANTLLETISASLAVFVEALRGGTPPATSVHRNVLSLAMVLCAVESADSGRPVAIDDTLAAAHAAAVATAPPDVAEVLRSWPTVREALRG</sequence>
<dbReference type="PANTHER" id="PTHR43708:SF5">
    <property type="entry name" value="CONSERVED EXPRESSED OXIDOREDUCTASE (EUROFUNG)-RELATED"/>
    <property type="match status" value="1"/>
</dbReference>
<dbReference type="InterPro" id="IPR051317">
    <property type="entry name" value="Gfo/Idh/MocA_oxidoreduct"/>
</dbReference>
<dbReference type="Gene3D" id="3.40.50.720">
    <property type="entry name" value="NAD(P)-binding Rossmann-like Domain"/>
    <property type="match status" value="1"/>
</dbReference>
<comment type="similarity">
    <text evidence="1">Belongs to the Gfo/Idh/MocA family.</text>
</comment>
<dbReference type="SUPFAM" id="SSF55347">
    <property type="entry name" value="Glyceraldehyde-3-phosphate dehydrogenase-like, C-terminal domain"/>
    <property type="match status" value="1"/>
</dbReference>
<protein>
    <submittedName>
        <fullName evidence="5">Dehydrogenase</fullName>
    </submittedName>
</protein>
<evidence type="ECO:0000259" key="4">
    <source>
        <dbReference type="Pfam" id="PF22725"/>
    </source>
</evidence>